<dbReference type="SUPFAM" id="SSF52540">
    <property type="entry name" value="P-loop containing nucleoside triphosphate hydrolases"/>
    <property type="match status" value="2"/>
</dbReference>
<comment type="similarity">
    <text evidence="1">Belongs to the helicase family.</text>
</comment>
<dbReference type="Gene3D" id="3.40.50.300">
    <property type="entry name" value="P-loop containing nucleotide triphosphate hydrolases"/>
    <property type="match status" value="1"/>
</dbReference>
<feature type="domain" description="DNA helicase Pif1-like DEAD-box helicase" evidence="3">
    <location>
        <begin position="1406"/>
        <end position="1570"/>
    </location>
</feature>
<dbReference type="Pfam" id="PF14214">
    <property type="entry name" value="Helitron_like_N"/>
    <property type="match status" value="1"/>
</dbReference>
<dbReference type="Proteomes" id="UP000815677">
    <property type="component" value="Unassembled WGS sequence"/>
</dbReference>
<feature type="domain" description="DUF6570" evidence="5">
    <location>
        <begin position="232"/>
        <end position="377"/>
    </location>
</feature>
<feature type="region of interest" description="Disordered" evidence="2">
    <location>
        <begin position="79"/>
        <end position="120"/>
    </location>
</feature>
<dbReference type="InterPro" id="IPR046700">
    <property type="entry name" value="DUF6570"/>
</dbReference>
<evidence type="ECO:0000313" key="6">
    <source>
        <dbReference type="EMBL" id="GAT42295.1"/>
    </source>
</evidence>
<name>A0ABQ0KU56_MYCCL</name>
<evidence type="ECO:0000256" key="2">
    <source>
        <dbReference type="SAM" id="MobiDB-lite"/>
    </source>
</evidence>
<dbReference type="InterPro" id="IPR010285">
    <property type="entry name" value="DNA_helicase_pif1-like_DEAD"/>
</dbReference>
<feature type="compositionally biased region" description="Low complexity" evidence="2">
    <location>
        <begin position="1247"/>
        <end position="1256"/>
    </location>
</feature>
<keyword evidence="1" id="KW-0378">Hydrolase</keyword>
<dbReference type="EMBL" id="DF837696">
    <property type="protein sequence ID" value="GAT42295.1"/>
    <property type="molecule type" value="Genomic_DNA"/>
</dbReference>
<feature type="region of interest" description="Disordered" evidence="2">
    <location>
        <begin position="415"/>
        <end position="439"/>
    </location>
</feature>
<dbReference type="EC" id="5.6.2.3" evidence="1"/>
<feature type="region of interest" description="Disordered" evidence="2">
    <location>
        <begin position="1240"/>
        <end position="1261"/>
    </location>
</feature>
<dbReference type="PANTHER" id="PTHR47642">
    <property type="entry name" value="ATP-DEPENDENT DNA HELICASE"/>
    <property type="match status" value="1"/>
</dbReference>
<evidence type="ECO:0000259" key="3">
    <source>
        <dbReference type="Pfam" id="PF05970"/>
    </source>
</evidence>
<keyword evidence="1" id="KW-0227">DNA damage</keyword>
<dbReference type="InterPro" id="IPR051055">
    <property type="entry name" value="PIF1_helicase"/>
</dbReference>
<proteinExistence type="inferred from homology"/>
<reference evidence="6" key="1">
    <citation type="submission" date="2014-09" db="EMBL/GenBank/DDBJ databases">
        <title>Genome sequence of the luminous mushroom Mycena chlorophos for searching fungal bioluminescence genes.</title>
        <authorList>
            <person name="Tanaka Y."/>
            <person name="Kasuga D."/>
            <person name="Oba Y."/>
            <person name="Hase S."/>
            <person name="Sato K."/>
            <person name="Oba Y."/>
            <person name="Sakakibara Y."/>
        </authorList>
    </citation>
    <scope>NUCLEOTIDE SEQUENCE</scope>
</reference>
<dbReference type="Pfam" id="PF05970">
    <property type="entry name" value="PIF1"/>
    <property type="match status" value="1"/>
</dbReference>
<evidence type="ECO:0000259" key="4">
    <source>
        <dbReference type="Pfam" id="PF14214"/>
    </source>
</evidence>
<feature type="compositionally biased region" description="Acidic residues" evidence="2">
    <location>
        <begin position="415"/>
        <end position="436"/>
    </location>
</feature>
<dbReference type="Pfam" id="PF20209">
    <property type="entry name" value="DUF6570"/>
    <property type="match status" value="1"/>
</dbReference>
<evidence type="ECO:0000313" key="7">
    <source>
        <dbReference type="Proteomes" id="UP000815677"/>
    </source>
</evidence>
<dbReference type="InterPro" id="IPR027417">
    <property type="entry name" value="P-loop_NTPase"/>
</dbReference>
<keyword evidence="1" id="KW-0234">DNA repair</keyword>
<sequence>MPNPDPDTLQSPGIPLRSRVSADLLDSLASCTLHEIINLIAPYTKPPRNIKRRRDTLLGFVESLPVLAQVIITAVAKNSRGSKRTRTEGNEELQTPAPKRRRRQVAAMTATESGAEADESVHSGDLQNLIDGPFLAPIDGAVVRDCIARCIDRTGNDAMRKEVCMCCARRLFLDQLEEFPPELIPNKHLLKPTHPHPAHQLWEGLLLHRPAIRHGRPSFLCSQCSARLRLHERPQLSLANNMWVGPVPFALSILTLPKRLLIALYFPAAYVVKLFPKTAGGKKWNKERINSGMRGNVSTYRLNTSDIADMVTGHLMPRPVEILAAVISVAFVGAKNVPLRLLPEAFDVRRHRVADALAWLKINNPLYADVVISQDRLGQLPEGGVPEEILQNVRYSEEESILNKEHAGYVPVDLGDEDSDADVPAAEEADDEENIDGEERAMDVDNEQTALHRVDKEEEAVEEHEAAAFPLQAHGSIDIAGDGIPDEEIFASAARNLFSSRKEEYGVQPSSGFVSEYARESRGQRMTGGPDAPHPDGPNHLLGAFPVLFPYGLGGLEVDRQEAVPYETHVRWCLQYDDGRFRQDLHFVFQVFGVESKRSVAASACMQVKRSTYIANEAAFRRLKVHDFVLASKEEANKQTISNPVIRSLRKQLTAVRARVMGTDESRIGIRAQVWGMILRFNPPTLWMTINLSDTNDPIAQVLAGQEIDLNNFLATSGPDSDARSRIIANDPYAAAEFFHLVIRILLEELFGITINIRGSITRKPGIVGTVNGYIGTVEAQARGTLHLHMLMWLRGAPVAAVMKTALQSAQFREKIKSFIGQNIRAHIPGTNATTLTALPLGRNIAYSRPEDPRQPDYNSRAAAAEARIARAVQVHDCKPFTCLKMRKGRLVCKRRAPWRTAEDDWVTEDGDWGPKRLYSFINGWNPPLMQVTRCNQDMKLITNGAETKDITFYITLYIAKRQIQAANTSALLAKSTAFQERYQCRTADTLRLNKRLLQRCTNTLSRQHEFSAPEVVSYLMGWGDRFISHTYVKIYWDPVTAQLRRTFPNLQQVEHWPGMESIMTLPEHRAEQVRIPVDEKRRYEQNIPGQHGGEALESMSFYEYFSKTYDGKFISRSSSSTAAPEPRRFGGRPLSQRVPYRASAKRKRCRVVRAPNQEVNLHFIGRWFLRNEDGTREYYCAQMLLLFTPWRELSELPRSHSTFESAFNTFLRGASAEQKRIIQNIHYFYECSDHAGRRREEEEQAAQRAASAADSAGEDRGVTTAVANTMAAAAMQEPTEADIERAREERHAARDRVYGQAAIEIAMEHRMFSEKYATVPVLPLARQATVEDTAQYAEWGAKVLNFVRASASGAKAESDQAGENGGDQGEVVAEIAAENDGSATGGVVNLTPPAASGQQVSLGDLNEEQMRAHEIVVHHLQETLEGRAPPQLLMIIQGTGGTGKTLLLESISQSFDVLNASGLLAKTATTGVAASLFGGQTLHNWAGIRIRDSSVQPSQATKDKRQRNMAKTKYLIIDEYSMLTKKLLEQLSKILGSIKEPMQECQASDCFGGINVVLVGDLHQFPPVGNIRQSLFYDGDGAEDHSPLGLDLYRRFSTVVTLTEQRRVTDPVWMEFLGRLRQGACTEGDMQMLGRLRVGEEDSTVDWNQPPWTDSVLVTPRHTVRSRWNEESIRRHAALTGNRVYRFPAEDTVSKTGAELGPWDRFMVAQSTSRQTGKLSDQVQVCVGRRAMVVLNISTDADLANGTRGVIQDVVLDSRETPLKSDSTTGEILLRYPPEKTSFPKLPGLEEGVIPIVPSRIKFAVSRVDKSRVTVARRQVAITPGYAFTDYKLQGQTIEHVVIDLGATPSGALTPFNAYVALSRSRGRGNIRILRGFDYKLFTTHPSVFLRREDERLAWCTLETKREQ</sequence>
<organism evidence="6 7">
    <name type="scientific">Mycena chlorophos</name>
    <name type="common">Agaric fungus</name>
    <name type="synonym">Agaricus chlorophos</name>
    <dbReference type="NCBI Taxonomy" id="658473"/>
    <lineage>
        <taxon>Eukaryota</taxon>
        <taxon>Fungi</taxon>
        <taxon>Dikarya</taxon>
        <taxon>Basidiomycota</taxon>
        <taxon>Agaricomycotina</taxon>
        <taxon>Agaricomycetes</taxon>
        <taxon>Agaricomycetidae</taxon>
        <taxon>Agaricales</taxon>
        <taxon>Marasmiineae</taxon>
        <taxon>Mycenaceae</taxon>
        <taxon>Mycena</taxon>
    </lineage>
</organism>
<protein>
    <recommendedName>
        <fullName evidence="1">ATP-dependent DNA helicase</fullName>
        <ecNumber evidence="1">5.6.2.3</ecNumber>
    </recommendedName>
</protein>
<keyword evidence="1" id="KW-0233">DNA recombination</keyword>
<dbReference type="InterPro" id="IPR025476">
    <property type="entry name" value="Helitron_helicase-like"/>
</dbReference>
<keyword evidence="1" id="KW-0347">Helicase</keyword>
<comment type="cofactor">
    <cofactor evidence="1">
        <name>Mg(2+)</name>
        <dbReference type="ChEBI" id="CHEBI:18420"/>
    </cofactor>
</comment>
<gene>
    <name evidence="6" type="ORF">MCHLO_00014</name>
</gene>
<feature type="domain" description="Helitron helicase-like" evidence="4">
    <location>
        <begin position="569"/>
        <end position="792"/>
    </location>
</feature>
<keyword evidence="1" id="KW-0547">Nucleotide-binding</keyword>
<evidence type="ECO:0000256" key="1">
    <source>
        <dbReference type="RuleBase" id="RU363044"/>
    </source>
</evidence>
<comment type="catalytic activity">
    <reaction evidence="1">
        <text>ATP + H2O = ADP + phosphate + H(+)</text>
        <dbReference type="Rhea" id="RHEA:13065"/>
        <dbReference type="ChEBI" id="CHEBI:15377"/>
        <dbReference type="ChEBI" id="CHEBI:15378"/>
        <dbReference type="ChEBI" id="CHEBI:30616"/>
        <dbReference type="ChEBI" id="CHEBI:43474"/>
        <dbReference type="ChEBI" id="CHEBI:456216"/>
        <dbReference type="EC" id="5.6.2.3"/>
    </reaction>
</comment>
<dbReference type="CDD" id="cd18809">
    <property type="entry name" value="SF1_C_RecD"/>
    <property type="match status" value="1"/>
</dbReference>
<keyword evidence="1" id="KW-0067">ATP-binding</keyword>
<keyword evidence="7" id="KW-1185">Reference proteome</keyword>
<accession>A0ABQ0KU56</accession>
<evidence type="ECO:0000259" key="5">
    <source>
        <dbReference type="Pfam" id="PF20209"/>
    </source>
</evidence>